<sequence>MPRDAADLRRVGRGFMVVMFCALVGIAVGLVAGNSTGNRAVWVPVVVASLGVFFLGLIAGVIVVILVRRKSS</sequence>
<gene>
    <name evidence="2" type="ORF">GCM10009740_02450</name>
</gene>
<organism evidence="2 3">
    <name type="scientific">Terrabacter terrae</name>
    <dbReference type="NCBI Taxonomy" id="318434"/>
    <lineage>
        <taxon>Bacteria</taxon>
        <taxon>Bacillati</taxon>
        <taxon>Actinomycetota</taxon>
        <taxon>Actinomycetes</taxon>
        <taxon>Micrococcales</taxon>
        <taxon>Intrasporangiaceae</taxon>
        <taxon>Terrabacter</taxon>
    </lineage>
</organism>
<proteinExistence type="predicted"/>
<keyword evidence="1" id="KW-0812">Transmembrane</keyword>
<feature type="transmembrane region" description="Helical" evidence="1">
    <location>
        <begin position="45"/>
        <end position="67"/>
    </location>
</feature>
<keyword evidence="1" id="KW-0472">Membrane</keyword>
<reference evidence="2 3" key="1">
    <citation type="journal article" date="2019" name="Int. J. Syst. Evol. Microbiol.">
        <title>The Global Catalogue of Microorganisms (GCM) 10K type strain sequencing project: providing services to taxonomists for standard genome sequencing and annotation.</title>
        <authorList>
            <consortium name="The Broad Institute Genomics Platform"/>
            <consortium name="The Broad Institute Genome Sequencing Center for Infectious Disease"/>
            <person name="Wu L."/>
            <person name="Ma J."/>
        </authorList>
    </citation>
    <scope>NUCLEOTIDE SEQUENCE [LARGE SCALE GENOMIC DNA]</scope>
    <source>
        <strain evidence="2 3">JCM 14283</strain>
    </source>
</reference>
<name>A0ABN2TR57_9MICO</name>
<comment type="caution">
    <text evidence="2">The sequence shown here is derived from an EMBL/GenBank/DDBJ whole genome shotgun (WGS) entry which is preliminary data.</text>
</comment>
<keyword evidence="3" id="KW-1185">Reference proteome</keyword>
<dbReference type="Proteomes" id="UP001501285">
    <property type="component" value="Unassembled WGS sequence"/>
</dbReference>
<dbReference type="EMBL" id="BAAANB010000001">
    <property type="protein sequence ID" value="GAA2018207.1"/>
    <property type="molecule type" value="Genomic_DNA"/>
</dbReference>
<evidence type="ECO:0000313" key="2">
    <source>
        <dbReference type="EMBL" id="GAA2018207.1"/>
    </source>
</evidence>
<protein>
    <submittedName>
        <fullName evidence="2">Uncharacterized protein</fullName>
    </submittedName>
</protein>
<accession>A0ABN2TR57</accession>
<keyword evidence="1" id="KW-1133">Transmembrane helix</keyword>
<feature type="transmembrane region" description="Helical" evidence="1">
    <location>
        <begin position="12"/>
        <end position="33"/>
    </location>
</feature>
<evidence type="ECO:0000256" key="1">
    <source>
        <dbReference type="SAM" id="Phobius"/>
    </source>
</evidence>
<evidence type="ECO:0000313" key="3">
    <source>
        <dbReference type="Proteomes" id="UP001501285"/>
    </source>
</evidence>